<accession>K9Y1K7</accession>
<dbReference type="AlphaFoldDB" id="K9Y1K7"/>
<dbReference type="PANTHER" id="PTHR34127">
    <property type="entry name" value="OS04G0405600 PROTEIN"/>
    <property type="match status" value="1"/>
</dbReference>
<keyword evidence="1" id="KW-1133">Transmembrane helix</keyword>
<geneLocation type="plasmid" evidence="2 3">
    <name>pSTA7437.02</name>
</geneLocation>
<dbReference type="EMBL" id="CP003655">
    <property type="protein sequence ID" value="AFZ38291.1"/>
    <property type="molecule type" value="Genomic_DNA"/>
</dbReference>
<keyword evidence="1" id="KW-0812">Transmembrane</keyword>
<organism evidence="2 3">
    <name type="scientific">Stanieria cyanosphaera (strain ATCC 29371 / PCC 7437)</name>
    <dbReference type="NCBI Taxonomy" id="111780"/>
    <lineage>
        <taxon>Bacteria</taxon>
        <taxon>Bacillati</taxon>
        <taxon>Cyanobacteriota</taxon>
        <taxon>Cyanophyceae</taxon>
        <taxon>Pleurocapsales</taxon>
        <taxon>Dermocarpellaceae</taxon>
        <taxon>Stanieria</taxon>
    </lineage>
</organism>
<keyword evidence="2" id="KW-0614">Plasmid</keyword>
<dbReference type="RefSeq" id="WP_015195667.1">
    <property type="nucleotide sequence ID" value="NC_019749.1"/>
</dbReference>
<dbReference type="KEGG" id="scs:Sta7437_4860"/>
<proteinExistence type="predicted"/>
<reference evidence="3" key="1">
    <citation type="journal article" date="2013" name="Proc. Natl. Acad. Sci. U.S.A.">
        <title>Improving the coverage of the cyanobacterial phylum using diversity-driven genome sequencing.</title>
        <authorList>
            <person name="Shih P.M."/>
            <person name="Wu D."/>
            <person name="Latifi A."/>
            <person name="Axen S.D."/>
            <person name="Fewer D.P."/>
            <person name="Talla E."/>
            <person name="Calteau A."/>
            <person name="Cai F."/>
            <person name="Tandeau de Marsac N."/>
            <person name="Rippka R."/>
            <person name="Herdman M."/>
            <person name="Sivonen K."/>
            <person name="Coursin T."/>
            <person name="Laurent T."/>
            <person name="Goodwin L."/>
            <person name="Nolan M."/>
            <person name="Davenport K.W."/>
            <person name="Han C.S."/>
            <person name="Rubin E.M."/>
            <person name="Eisen J.A."/>
            <person name="Woyke T."/>
            <person name="Gugger M."/>
            <person name="Kerfeld C.A."/>
        </authorList>
    </citation>
    <scope>NUCLEOTIDE SEQUENCE [LARGE SCALE GENOMIC DNA]</scope>
    <source>
        <strain evidence="3">ATCC 29371 / PCC 7437</strain>
        <plasmid evidence="3">Plasmid pSTA7437.02</plasmid>
    </source>
</reference>
<evidence type="ECO:0000256" key="1">
    <source>
        <dbReference type="SAM" id="Phobius"/>
    </source>
</evidence>
<dbReference type="OrthoDB" id="479210at2"/>
<feature type="transmembrane region" description="Helical" evidence="1">
    <location>
        <begin position="329"/>
        <end position="352"/>
    </location>
</feature>
<evidence type="ECO:0000313" key="2">
    <source>
        <dbReference type="EMBL" id="AFZ38291.1"/>
    </source>
</evidence>
<dbReference type="Proteomes" id="UP000010473">
    <property type="component" value="Plasmid pSTA7437.02"/>
</dbReference>
<dbReference type="InterPro" id="IPR010765">
    <property type="entry name" value="DUF1350"/>
</dbReference>
<dbReference type="ESTHER" id="stac7-k9y1k7">
    <property type="family name" value="Duf_1350"/>
</dbReference>
<dbReference type="PANTHER" id="PTHR34127:SF1">
    <property type="entry name" value="OS04G0405600 PROTEIN"/>
    <property type="match status" value="1"/>
</dbReference>
<evidence type="ECO:0000313" key="3">
    <source>
        <dbReference type="Proteomes" id="UP000010473"/>
    </source>
</evidence>
<keyword evidence="1" id="KW-0472">Membrane</keyword>
<protein>
    <recommendedName>
        <fullName evidence="4">DUF1350 domain-containing protein</fullName>
    </recommendedName>
</protein>
<dbReference type="PATRIC" id="fig|111780.3.peg.5024"/>
<sequence>MPIYSFENQNKPEFEAHFKFQPLSFSWVAIHPNPKGIIQFIGGALFGSFPTIFYDFFLRKLFAEGYTIIALPFRFTFDHWSVSLQLLREHYVLRQEIIEKVIDLQYDPQIYLDDANYLWVGHSLGCKYILLLELLSGFEEPKTDGLNWEEIWQQIKPNLPESNDEAVQKVARQLEKLKDKIEDIYDEWLKIKKTIEKLVGYGIDLKGLFIRNESSLLIAPDISDTSSAIPIESVAKLIDNLGLGVKPTKKQTQLLIENSPLFSLTAILSFEKDMIAGNLQNLTGDSDVFWLVNTLKNRLRGVKQLKNAYHLEPHGHQVDKYVVDFPGSIIVWSTGLIFAPLIAFSLPAKAFFNEVRKPIIKKLSERAILEETAISLL</sequence>
<evidence type="ECO:0008006" key="4">
    <source>
        <dbReference type="Google" id="ProtNLM"/>
    </source>
</evidence>
<keyword evidence="3" id="KW-1185">Reference proteome</keyword>
<gene>
    <name evidence="2" type="ordered locus">Sta7437_4860</name>
</gene>
<dbReference type="HOGENOM" id="CLU_836347_0_0_3"/>
<name>K9Y1K7_STAC7</name>
<dbReference type="Pfam" id="PF07082">
    <property type="entry name" value="DUF1350"/>
    <property type="match status" value="1"/>
</dbReference>